<organism evidence="2 3">
    <name type="scientific">Trachymyrmex septentrionalis</name>
    <dbReference type="NCBI Taxonomy" id="34720"/>
    <lineage>
        <taxon>Eukaryota</taxon>
        <taxon>Metazoa</taxon>
        <taxon>Ecdysozoa</taxon>
        <taxon>Arthropoda</taxon>
        <taxon>Hexapoda</taxon>
        <taxon>Insecta</taxon>
        <taxon>Pterygota</taxon>
        <taxon>Neoptera</taxon>
        <taxon>Endopterygota</taxon>
        <taxon>Hymenoptera</taxon>
        <taxon>Apocrita</taxon>
        <taxon>Aculeata</taxon>
        <taxon>Formicoidea</taxon>
        <taxon>Formicidae</taxon>
        <taxon>Myrmicinae</taxon>
        <taxon>Trachymyrmex</taxon>
    </lineage>
</organism>
<feature type="chain" id="PRO_5008271376" description="Nuclease HARBI1" evidence="1">
    <location>
        <begin position="24"/>
        <end position="129"/>
    </location>
</feature>
<name>A0A195FE09_9HYME</name>
<dbReference type="Proteomes" id="UP000078541">
    <property type="component" value="Unassembled WGS sequence"/>
</dbReference>
<accession>A0A195FE09</accession>
<reference evidence="2 3" key="1">
    <citation type="submission" date="2016-03" db="EMBL/GenBank/DDBJ databases">
        <title>Trachymyrmex septentrionalis WGS genome.</title>
        <authorList>
            <person name="Nygaard S."/>
            <person name="Hu H."/>
            <person name="Boomsma J."/>
            <person name="Zhang G."/>
        </authorList>
    </citation>
    <scope>NUCLEOTIDE SEQUENCE [LARGE SCALE GENOMIC DNA]</scope>
    <source>
        <strain evidence="2">Tsep2-gDNA-1</strain>
        <tissue evidence="2">Whole body</tissue>
    </source>
</reference>
<dbReference type="EMBL" id="KQ981636">
    <property type="protein sequence ID" value="KYN38905.1"/>
    <property type="molecule type" value="Genomic_DNA"/>
</dbReference>
<gene>
    <name evidence="2" type="ORF">ALC56_06904</name>
</gene>
<sequence>MRGLPILPMMQLLIVLRFYAINSFQIVHGDLRKYSQSSVSRIIKRVSILFARHLNMLTSYKEETMGLFKTAQQTKLKLKNFNSTCKTEMNLRKLLLQISPLGGNRHELNLYYFFLSYVRCKRLKAMYPY</sequence>
<proteinExistence type="predicted"/>
<feature type="signal peptide" evidence="1">
    <location>
        <begin position="1"/>
        <end position="23"/>
    </location>
</feature>
<evidence type="ECO:0000313" key="3">
    <source>
        <dbReference type="Proteomes" id="UP000078541"/>
    </source>
</evidence>
<keyword evidence="3" id="KW-1185">Reference proteome</keyword>
<protein>
    <recommendedName>
        <fullName evidence="4">Nuclease HARBI1</fullName>
    </recommendedName>
</protein>
<keyword evidence="1" id="KW-0732">Signal</keyword>
<dbReference type="AlphaFoldDB" id="A0A195FE09"/>
<dbReference type="STRING" id="34720.A0A195FE09"/>
<evidence type="ECO:0008006" key="4">
    <source>
        <dbReference type="Google" id="ProtNLM"/>
    </source>
</evidence>
<evidence type="ECO:0000313" key="2">
    <source>
        <dbReference type="EMBL" id="KYN38905.1"/>
    </source>
</evidence>
<evidence type="ECO:0000256" key="1">
    <source>
        <dbReference type="SAM" id="SignalP"/>
    </source>
</evidence>